<organism evidence="1 2">
    <name type="scientific">Secundilactobacillus similis DSM 23365 = JCM 2765</name>
    <dbReference type="NCBI Taxonomy" id="1423804"/>
    <lineage>
        <taxon>Bacteria</taxon>
        <taxon>Bacillati</taxon>
        <taxon>Bacillota</taxon>
        <taxon>Bacilli</taxon>
        <taxon>Lactobacillales</taxon>
        <taxon>Lactobacillaceae</taxon>
        <taxon>Secundilactobacillus</taxon>
    </lineage>
</organism>
<dbReference type="STRING" id="1423804.FD14_GL002850"/>
<reference evidence="1 2" key="1">
    <citation type="journal article" date="2015" name="Genome Announc.">
        <title>Expanding the biotechnology potential of lactobacilli through comparative genomics of 213 strains and associated genera.</title>
        <authorList>
            <person name="Sun Z."/>
            <person name="Harris H.M."/>
            <person name="McCann A."/>
            <person name="Guo C."/>
            <person name="Argimon S."/>
            <person name="Zhang W."/>
            <person name="Yang X."/>
            <person name="Jeffery I.B."/>
            <person name="Cooney J.C."/>
            <person name="Kagawa T.F."/>
            <person name="Liu W."/>
            <person name="Song Y."/>
            <person name="Salvetti E."/>
            <person name="Wrobel A."/>
            <person name="Rasinkangas P."/>
            <person name="Parkhill J."/>
            <person name="Rea M.C."/>
            <person name="O'Sullivan O."/>
            <person name="Ritari J."/>
            <person name="Douillard F.P."/>
            <person name="Paul Ross R."/>
            <person name="Yang R."/>
            <person name="Briner A.E."/>
            <person name="Felis G.E."/>
            <person name="de Vos W.M."/>
            <person name="Barrangou R."/>
            <person name="Klaenhammer T.R."/>
            <person name="Caufield P.W."/>
            <person name="Cui Y."/>
            <person name="Zhang H."/>
            <person name="O'Toole P.W."/>
        </authorList>
    </citation>
    <scope>NUCLEOTIDE SEQUENCE [LARGE SCALE GENOMIC DNA]</scope>
    <source>
        <strain evidence="1 2">DSM 23365</strain>
    </source>
</reference>
<name>A0A0R2EQV9_9LACO</name>
<evidence type="ECO:0000313" key="1">
    <source>
        <dbReference type="EMBL" id="KRN15511.1"/>
    </source>
</evidence>
<dbReference type="PATRIC" id="fig|1423804.4.peg.3070"/>
<dbReference type="AlphaFoldDB" id="A0A0R2EQV9"/>
<sequence length="86" mass="9766">MTTNINAQERYISNAQSSLSTLLEQLTALDEMLTRTRLSVERRQQLLALRKSLQNSANNTQSWLTALQKTITAPRPMIPLLNITCH</sequence>
<accession>A0A0R2EQV9</accession>
<dbReference type="Proteomes" id="UP000051442">
    <property type="component" value="Unassembled WGS sequence"/>
</dbReference>
<keyword evidence="2" id="KW-1185">Reference proteome</keyword>
<protein>
    <submittedName>
        <fullName evidence="1">Uncharacterized protein</fullName>
    </submittedName>
</protein>
<dbReference type="EMBL" id="AYZM01000178">
    <property type="protein sequence ID" value="KRN15511.1"/>
    <property type="molecule type" value="Genomic_DNA"/>
</dbReference>
<dbReference type="RefSeq" id="WP_054733686.1">
    <property type="nucleotide sequence ID" value="NZ_AYZM01000178.1"/>
</dbReference>
<comment type="caution">
    <text evidence="1">The sequence shown here is derived from an EMBL/GenBank/DDBJ whole genome shotgun (WGS) entry which is preliminary data.</text>
</comment>
<gene>
    <name evidence="1" type="ORF">FD14_GL002850</name>
</gene>
<evidence type="ECO:0000313" key="2">
    <source>
        <dbReference type="Proteomes" id="UP000051442"/>
    </source>
</evidence>
<proteinExistence type="predicted"/>